<comment type="caution">
    <text evidence="1">The sequence shown here is derived from an EMBL/GenBank/DDBJ whole genome shotgun (WGS) entry which is preliminary data.</text>
</comment>
<evidence type="ECO:0008006" key="3">
    <source>
        <dbReference type="Google" id="ProtNLM"/>
    </source>
</evidence>
<proteinExistence type="predicted"/>
<dbReference type="NCBIfam" id="NF047734">
    <property type="entry name" value="antiphage_MADS4"/>
    <property type="match status" value="1"/>
</dbReference>
<dbReference type="Proteomes" id="UP000640531">
    <property type="component" value="Unassembled WGS sequence"/>
</dbReference>
<sequence length="213" mass="24413">MRDCIFLLADKNMEAAFTGFFTRAQFHRSLGIRQFEFDPQQDIIVEPGSDPGVYTRAHELIRPYQKTHRYAVVVLDNAWDGSPGVERISDNIMANLIETGWDEKNCVVIVIDPELEIWILQDNPNVEEEFGFRQNISLRNWLEQKGLWNAAALKPADPKKAVEDALRFSKKPRSSAIYKNITSKVSVRGCTDTAFQMLCSKMQQWFPLEEGQG</sequence>
<keyword evidence="2" id="KW-1185">Reference proteome</keyword>
<protein>
    <recommendedName>
        <fullName evidence="3">DUF4276 family protein</fullName>
    </recommendedName>
</protein>
<dbReference type="EMBL" id="JACJST010000001">
    <property type="protein sequence ID" value="MBD2566599.1"/>
    <property type="molecule type" value="Genomic_DNA"/>
</dbReference>
<dbReference type="RefSeq" id="WP_190711414.1">
    <property type="nucleotide sequence ID" value="NZ_JACJST010000001.1"/>
</dbReference>
<organism evidence="1 2">
    <name type="scientific">Anabaena lutea FACHB-196</name>
    <dbReference type="NCBI Taxonomy" id="2692881"/>
    <lineage>
        <taxon>Bacteria</taxon>
        <taxon>Bacillati</taxon>
        <taxon>Cyanobacteriota</taxon>
        <taxon>Cyanophyceae</taxon>
        <taxon>Nostocales</taxon>
        <taxon>Nostocaceae</taxon>
        <taxon>Anabaena</taxon>
    </lineage>
</organism>
<accession>A0ABR8F9H6</accession>
<dbReference type="InterPro" id="IPR059210">
    <property type="entry name" value="MADS4-like"/>
</dbReference>
<gene>
    <name evidence="1" type="ORF">H6G59_01555</name>
</gene>
<evidence type="ECO:0000313" key="1">
    <source>
        <dbReference type="EMBL" id="MBD2566599.1"/>
    </source>
</evidence>
<evidence type="ECO:0000313" key="2">
    <source>
        <dbReference type="Proteomes" id="UP000640531"/>
    </source>
</evidence>
<name>A0ABR8F9H6_9NOST</name>
<reference evidence="1 2" key="1">
    <citation type="journal article" date="2020" name="ISME J.">
        <title>Comparative genomics reveals insights into cyanobacterial evolution and habitat adaptation.</title>
        <authorList>
            <person name="Chen M.Y."/>
            <person name="Teng W.K."/>
            <person name="Zhao L."/>
            <person name="Hu C.X."/>
            <person name="Zhou Y.K."/>
            <person name="Han B.P."/>
            <person name="Song L.R."/>
            <person name="Shu W.S."/>
        </authorList>
    </citation>
    <scope>NUCLEOTIDE SEQUENCE [LARGE SCALE GENOMIC DNA]</scope>
    <source>
        <strain evidence="1 2">FACHB-196</strain>
    </source>
</reference>